<dbReference type="Pfam" id="PF00512">
    <property type="entry name" value="HisKA"/>
    <property type="match status" value="1"/>
</dbReference>
<dbReference type="PANTHER" id="PTHR43047">
    <property type="entry name" value="TWO-COMPONENT HISTIDINE PROTEIN KINASE"/>
    <property type="match status" value="1"/>
</dbReference>
<dbReference type="InterPro" id="IPR036890">
    <property type="entry name" value="HATPase_C_sf"/>
</dbReference>
<dbReference type="AlphaFoldDB" id="A0AAD5S5G1"/>
<feature type="compositionally biased region" description="Low complexity" evidence="6">
    <location>
        <begin position="240"/>
        <end position="250"/>
    </location>
</feature>
<keyword evidence="7" id="KW-0812">Transmembrane</keyword>
<feature type="transmembrane region" description="Helical" evidence="7">
    <location>
        <begin position="151"/>
        <end position="179"/>
    </location>
</feature>
<feature type="compositionally biased region" description="Gly residues" evidence="6">
    <location>
        <begin position="217"/>
        <end position="226"/>
    </location>
</feature>
<dbReference type="SMART" id="SM00387">
    <property type="entry name" value="HATPase_c"/>
    <property type="match status" value="1"/>
</dbReference>
<name>A0AAD5S5G1_9FUNG</name>
<keyword evidence="10" id="KW-1185">Reference proteome</keyword>
<dbReference type="EC" id="2.7.13.3" evidence="2"/>
<keyword evidence="7" id="KW-1133">Transmembrane helix</keyword>
<dbReference type="Gene3D" id="3.30.565.10">
    <property type="entry name" value="Histidine kinase-like ATPase, C-terminal domain"/>
    <property type="match status" value="1"/>
</dbReference>
<feature type="region of interest" description="Disordered" evidence="6">
    <location>
        <begin position="735"/>
        <end position="754"/>
    </location>
</feature>
<dbReference type="CDD" id="cd16922">
    <property type="entry name" value="HATPase_EvgS-ArcB-TorS-like"/>
    <property type="match status" value="1"/>
</dbReference>
<evidence type="ECO:0000256" key="4">
    <source>
        <dbReference type="ARBA" id="ARBA00022679"/>
    </source>
</evidence>
<feature type="transmembrane region" description="Helical" evidence="7">
    <location>
        <begin position="425"/>
        <end position="442"/>
    </location>
</feature>
<evidence type="ECO:0000256" key="2">
    <source>
        <dbReference type="ARBA" id="ARBA00012438"/>
    </source>
</evidence>
<dbReference type="Gene3D" id="1.10.287.130">
    <property type="match status" value="1"/>
</dbReference>
<feature type="compositionally biased region" description="Low complexity" evidence="6">
    <location>
        <begin position="349"/>
        <end position="364"/>
    </location>
</feature>
<feature type="region of interest" description="Disordered" evidence="6">
    <location>
        <begin position="839"/>
        <end position="862"/>
    </location>
</feature>
<comment type="caution">
    <text evidence="9">The sequence shown here is derived from an EMBL/GenBank/DDBJ whole genome shotgun (WGS) entry which is preliminary data.</text>
</comment>
<dbReference type="SUPFAM" id="SSF47384">
    <property type="entry name" value="Homodimeric domain of signal transducing histidine kinase"/>
    <property type="match status" value="1"/>
</dbReference>
<dbReference type="CDD" id="cd00082">
    <property type="entry name" value="HisKA"/>
    <property type="match status" value="1"/>
</dbReference>
<feature type="compositionally biased region" description="Basic and acidic residues" evidence="6">
    <location>
        <begin position="740"/>
        <end position="754"/>
    </location>
</feature>
<dbReference type="InterPro" id="IPR003661">
    <property type="entry name" value="HisK_dim/P_dom"/>
</dbReference>
<feature type="region of interest" description="Disordered" evidence="6">
    <location>
        <begin position="214"/>
        <end position="250"/>
    </location>
</feature>
<evidence type="ECO:0000259" key="8">
    <source>
        <dbReference type="PROSITE" id="PS50109"/>
    </source>
</evidence>
<evidence type="ECO:0000313" key="10">
    <source>
        <dbReference type="Proteomes" id="UP001212841"/>
    </source>
</evidence>
<evidence type="ECO:0000256" key="1">
    <source>
        <dbReference type="ARBA" id="ARBA00000085"/>
    </source>
</evidence>
<dbReference type="Pfam" id="PF03707">
    <property type="entry name" value="MHYT"/>
    <property type="match status" value="3"/>
</dbReference>
<dbReference type="EMBL" id="JADGJD010001516">
    <property type="protein sequence ID" value="KAJ3041010.1"/>
    <property type="molecule type" value="Genomic_DNA"/>
</dbReference>
<sequence>MLPRYLQVEDAKVFTWLDRRDAGIPSTTTGATNHTSGFSSLPLTHASPASSVMAGGVGGPSVGGGGDLTWFQLAPSWNTTLVVTSFLVSCLGAYTTTQVMCQVSQYRTIRKKIVWLSLGATTFGGCGVWGMHFVGMLALDIGIPITYNIPITLLSAFVAIIATFCAFSAEFLCACMKIYRSKRGRRRTVARGRIGVNPAYERVVAARRHQGVRRRTGGIGGGGGFGAERRSEDGEGPLFSRNSSMRSSIMSVDTEASLEFDLEEDGGGGPGDREEEVDNFVEMEFEDILKPEDHAEADKHSDAGGSKDDEASSHHLSGDTRKDSLDILESADGHITGIDSDTELYQDDSNTNLLPSSSASSSPSRGLKLKVSKDTAETIVWGEGRKNPTEMRRLLGARGLQRWTVMHFLRVVWVSCDAKMGVKSFLLAFTIFGMHYTGMLAMRMEGIIVWDVWIVFLSFIIAWVVCCVALIFMPSQDDPPQQLLFSLVGASGVCAMHYTGMIAATFHTTQPPPHESTEYPSYLPISITAVAVLTCFSSYVMLAHALTESRERIRKVVRSKKRLWELLAEERARERGEGVKMEFISVASHEIRTPLHAISGYADLLLSTSLTSEQLSYVNAIRTGCHTTQLITNNVLDFAKLDRMNEESWGKVERLDVRKIVEGVVGSCGGRMIVEQDGGEELDLIVDVEDGVPGVVGGDEVYVTRLLMNIVSNALKFTKSGYVLLTVGVEAASADGEDENREKGAKPGGLKKEKPKGPMLLFKIQDTGIGIPSSLIGTIFEPFRQADNSLTRQHEGTGLGLAICKQLVSRCHGTIDLESEEGIGSTFMIRIPLITFDELPQTSSETKSRPFTPPPGTPHEDEKKRLGLALRNAKTSAALEGIFAKRGYDVVKVLDNIMSKPVPGARASSQQTGDVCPRVDLVYTDHELLRTNPTLSGIINTSIPLF</sequence>
<dbReference type="InterPro" id="IPR005467">
    <property type="entry name" value="His_kinase_dom"/>
</dbReference>
<dbReference type="InterPro" id="IPR036097">
    <property type="entry name" value="HisK_dim/P_sf"/>
</dbReference>
<evidence type="ECO:0000256" key="5">
    <source>
        <dbReference type="ARBA" id="ARBA00022777"/>
    </source>
</evidence>
<dbReference type="PROSITE" id="PS50109">
    <property type="entry name" value="HIS_KIN"/>
    <property type="match status" value="1"/>
</dbReference>
<feature type="transmembrane region" description="Helical" evidence="7">
    <location>
        <begin position="484"/>
        <end position="505"/>
    </location>
</feature>
<evidence type="ECO:0000313" key="9">
    <source>
        <dbReference type="EMBL" id="KAJ3041010.1"/>
    </source>
</evidence>
<keyword evidence="4" id="KW-0808">Transferase</keyword>
<proteinExistence type="predicted"/>
<protein>
    <recommendedName>
        <fullName evidence="2">histidine kinase</fullName>
        <ecNumber evidence="2">2.7.13.3</ecNumber>
    </recommendedName>
</protein>
<feature type="transmembrane region" description="Helical" evidence="7">
    <location>
        <begin position="113"/>
        <end position="139"/>
    </location>
</feature>
<feature type="region of interest" description="Disordered" evidence="6">
    <location>
        <begin position="295"/>
        <end position="322"/>
    </location>
</feature>
<feature type="non-terminal residue" evidence="9">
    <location>
        <position position="1"/>
    </location>
</feature>
<feature type="region of interest" description="Disordered" evidence="6">
    <location>
        <begin position="338"/>
        <end position="370"/>
    </location>
</feature>
<keyword evidence="7" id="KW-0472">Membrane</keyword>
<dbReference type="GO" id="GO:0005886">
    <property type="term" value="C:plasma membrane"/>
    <property type="evidence" value="ECO:0007669"/>
    <property type="project" value="TreeGrafter"/>
</dbReference>
<organism evidence="9 10">
    <name type="scientific">Rhizophlyctis rosea</name>
    <dbReference type="NCBI Taxonomy" id="64517"/>
    <lineage>
        <taxon>Eukaryota</taxon>
        <taxon>Fungi</taxon>
        <taxon>Fungi incertae sedis</taxon>
        <taxon>Chytridiomycota</taxon>
        <taxon>Chytridiomycota incertae sedis</taxon>
        <taxon>Chytridiomycetes</taxon>
        <taxon>Rhizophlyctidales</taxon>
        <taxon>Rhizophlyctidaceae</taxon>
        <taxon>Rhizophlyctis</taxon>
    </lineage>
</organism>
<comment type="catalytic activity">
    <reaction evidence="1">
        <text>ATP + protein L-histidine = ADP + protein N-phospho-L-histidine.</text>
        <dbReference type="EC" id="2.7.13.3"/>
    </reaction>
</comment>
<dbReference type="InterPro" id="IPR003594">
    <property type="entry name" value="HATPase_dom"/>
</dbReference>
<feature type="transmembrane region" description="Helical" evidence="7">
    <location>
        <begin position="81"/>
        <end position="101"/>
    </location>
</feature>
<dbReference type="SUPFAM" id="SSF55874">
    <property type="entry name" value="ATPase domain of HSP90 chaperone/DNA topoisomerase II/histidine kinase"/>
    <property type="match status" value="1"/>
</dbReference>
<evidence type="ECO:0000256" key="3">
    <source>
        <dbReference type="ARBA" id="ARBA00022553"/>
    </source>
</evidence>
<gene>
    <name evidence="9" type="ORF">HK097_002409</name>
</gene>
<dbReference type="PANTHER" id="PTHR43047:SF66">
    <property type="entry name" value="HISKA"/>
    <property type="match status" value="1"/>
</dbReference>
<evidence type="ECO:0000256" key="6">
    <source>
        <dbReference type="SAM" id="MobiDB-lite"/>
    </source>
</evidence>
<dbReference type="InterPro" id="IPR005330">
    <property type="entry name" value="MHYT_dom"/>
</dbReference>
<feature type="domain" description="Histidine kinase" evidence="8">
    <location>
        <begin position="586"/>
        <end position="835"/>
    </location>
</feature>
<dbReference type="InterPro" id="IPR004358">
    <property type="entry name" value="Sig_transdc_His_kin-like_C"/>
</dbReference>
<keyword evidence="3" id="KW-0597">Phosphoprotein</keyword>
<feature type="transmembrane region" description="Helical" evidence="7">
    <location>
        <begin position="525"/>
        <end position="546"/>
    </location>
</feature>
<dbReference type="Proteomes" id="UP001212841">
    <property type="component" value="Unassembled WGS sequence"/>
</dbReference>
<dbReference type="GO" id="GO:0009927">
    <property type="term" value="F:histidine phosphotransfer kinase activity"/>
    <property type="evidence" value="ECO:0007669"/>
    <property type="project" value="TreeGrafter"/>
</dbReference>
<dbReference type="PRINTS" id="PR00344">
    <property type="entry name" value="BCTRLSENSOR"/>
</dbReference>
<reference evidence="9" key="1">
    <citation type="submission" date="2020-05" db="EMBL/GenBank/DDBJ databases">
        <title>Phylogenomic resolution of chytrid fungi.</title>
        <authorList>
            <person name="Stajich J.E."/>
            <person name="Amses K."/>
            <person name="Simmons R."/>
            <person name="Seto K."/>
            <person name="Myers J."/>
            <person name="Bonds A."/>
            <person name="Quandt C.A."/>
            <person name="Barry K."/>
            <person name="Liu P."/>
            <person name="Grigoriev I."/>
            <person name="Longcore J.E."/>
            <person name="James T.Y."/>
        </authorList>
    </citation>
    <scope>NUCLEOTIDE SEQUENCE</scope>
    <source>
        <strain evidence="9">JEL0318</strain>
    </source>
</reference>
<keyword evidence="5" id="KW-0418">Kinase</keyword>
<evidence type="ECO:0000256" key="7">
    <source>
        <dbReference type="SAM" id="Phobius"/>
    </source>
</evidence>
<accession>A0AAD5S5G1</accession>
<feature type="transmembrane region" description="Helical" evidence="7">
    <location>
        <begin position="448"/>
        <end position="472"/>
    </location>
</feature>
<dbReference type="Pfam" id="PF02518">
    <property type="entry name" value="HATPase_c"/>
    <property type="match status" value="1"/>
</dbReference>
<dbReference type="GO" id="GO:0000155">
    <property type="term" value="F:phosphorelay sensor kinase activity"/>
    <property type="evidence" value="ECO:0007669"/>
    <property type="project" value="InterPro"/>
</dbReference>
<dbReference type="SMART" id="SM00388">
    <property type="entry name" value="HisKA"/>
    <property type="match status" value="1"/>
</dbReference>